<accession>A0A424Y9I0</accession>
<dbReference type="Proteomes" id="UP000285138">
    <property type="component" value="Unassembled WGS sequence"/>
</dbReference>
<dbReference type="AlphaFoldDB" id="A0A424Y9I0"/>
<dbReference type="Gene3D" id="3.10.520.10">
    <property type="entry name" value="ApbE-like domains"/>
    <property type="match status" value="1"/>
</dbReference>
<organism evidence="1 2">
    <name type="scientific">Candidatus Syntrophonatronum acetioxidans</name>
    <dbReference type="NCBI Taxonomy" id="1795816"/>
    <lineage>
        <taxon>Bacteria</taxon>
        <taxon>Bacillati</taxon>
        <taxon>Bacillota</taxon>
        <taxon>Clostridia</taxon>
        <taxon>Eubacteriales</taxon>
        <taxon>Syntrophomonadaceae</taxon>
        <taxon>Candidatus Syntrophonatronum</taxon>
    </lineage>
</organism>
<protein>
    <submittedName>
        <fullName evidence="1">UPF0280 family protein</fullName>
    </submittedName>
</protein>
<dbReference type="SUPFAM" id="SSF143631">
    <property type="entry name" value="ApbE-like"/>
    <property type="match status" value="1"/>
</dbReference>
<gene>
    <name evidence="1" type="ORF">D5R97_10025</name>
</gene>
<dbReference type="PIRSF" id="PIRSF006421">
    <property type="entry name" value="UCP006421"/>
    <property type="match status" value="1"/>
</dbReference>
<name>A0A424Y9I0_9FIRM</name>
<sequence length="246" mass="27139">MPYDIRTYRRQKQDKDLHSFTATVKDTDLWIGVDSKSYRPDFKKRVEDLVWRERRVLEGFITREPEFKASLEPYLLPPQAPNLAVIMARAGNQVGVGPMAAVAGAFAELVGKEMMKLTGEVIVENGGDVFLKIKKKRKISIYVGDSPFSNRLALEIRPSETPLGVCTSSGIVGPSYSKGKAHGVVVLSPSTPLADAAATYLGNLIIKREDVEKTLEESRKISGIKGVLIIKDDKLGAWGRIRLVSP</sequence>
<dbReference type="InterPro" id="IPR007183">
    <property type="entry name" value="UPF0280"/>
</dbReference>
<comment type="caution">
    <text evidence="1">The sequence shown here is derived from an EMBL/GenBank/DDBJ whole genome shotgun (WGS) entry which is preliminary data.</text>
</comment>
<reference evidence="1 2" key="1">
    <citation type="submission" date="2018-08" db="EMBL/GenBank/DDBJ databases">
        <title>The metabolism and importance of syntrophic acetate oxidation coupled to methane or sulfide production in haloalkaline environments.</title>
        <authorList>
            <person name="Timmers P.H.A."/>
            <person name="Vavourakis C.D."/>
            <person name="Sorokin D.Y."/>
            <person name="Sinninghe Damste J.S."/>
            <person name="Muyzer G."/>
            <person name="Stams A.J.M."/>
            <person name="Plugge C.M."/>
        </authorList>
    </citation>
    <scope>NUCLEOTIDE SEQUENCE [LARGE SCALE GENOMIC DNA]</scope>
    <source>
        <strain evidence="1">MSAO_Bac1</strain>
    </source>
</reference>
<dbReference type="EMBL" id="QZAA01000284">
    <property type="protein sequence ID" value="RQD73018.1"/>
    <property type="molecule type" value="Genomic_DNA"/>
</dbReference>
<dbReference type="InterPro" id="IPR003374">
    <property type="entry name" value="ApbE-like_sf"/>
</dbReference>
<proteinExistence type="predicted"/>
<evidence type="ECO:0000313" key="1">
    <source>
        <dbReference type="EMBL" id="RQD73018.1"/>
    </source>
</evidence>
<evidence type="ECO:0000313" key="2">
    <source>
        <dbReference type="Proteomes" id="UP000285138"/>
    </source>
</evidence>